<dbReference type="Proteomes" id="UP000476310">
    <property type="component" value="Unassembled WGS sequence"/>
</dbReference>
<dbReference type="InterPro" id="IPR025668">
    <property type="entry name" value="Tnp_DDE_dom"/>
</dbReference>
<proteinExistence type="predicted"/>
<accession>A0A6G4AWN2</accession>
<sequence length="463" mass="49496">MQSSHAAAAVSSAFDDPNLIAYGGLGPVVRLAERCGLSALADEYVQLPSSKDGTGVFPAAKLMSLVGGMVAGAGSIEDMDRLRHGAMGRLFAGVRAPSTLGSFLRSFTHGHVRQLHAVARQLLPRLAAHTPLLPGADQVAHVDIDDTIRRTHGYAKQGTGYGYSKVKGLNALLGVVSTPLAAPVIAATRLRKGPSNSARGAAAFVAETIRTARACGASGLLVVRADSAFYGADVINACRSMGARFSITVRMNASVKKAITRIDDDAWTAIKYPKAVWDEEGQCWISDAEIAETTYTAFTSKPKKQQVTARLIVRRVKRLGTDAQPAGQGTLFDTWRYHAAFTDSPLSLKDAERDHRRHAVVEQVIADIKNSAFAHAPSGHFQANAAWLAPAALAHNLTRAAGALASAFHARATTATIRDHLINVPARLARSARRLTLHLPERWPWQDGFTQLFTAVHAPPHPA</sequence>
<dbReference type="AlphaFoldDB" id="A0A6G4AWN2"/>
<reference evidence="2" key="1">
    <citation type="submission" date="2020-02" db="EMBL/GenBank/DDBJ databases">
        <title>A new Streptomyces sp. for controlling soil-borne diseases.</title>
        <authorList>
            <person name="Li X."/>
            <person name="Tian Y."/>
            <person name="Gao K."/>
        </authorList>
    </citation>
    <scope>NUCLEOTIDE SEQUENCE [LARGE SCALE GENOMIC DNA]</scope>
    <source>
        <strain evidence="2">0250</strain>
    </source>
</reference>
<dbReference type="NCBIfam" id="NF033539">
    <property type="entry name" value="transpos_IS1380"/>
    <property type="match status" value="1"/>
</dbReference>
<dbReference type="Pfam" id="PF13701">
    <property type="entry name" value="DDE_Tnp_1_4"/>
    <property type="match status" value="1"/>
</dbReference>
<evidence type="ECO:0000313" key="3">
    <source>
        <dbReference type="Proteomes" id="UP000476310"/>
    </source>
</evidence>
<feature type="domain" description="Transposase DDE" evidence="1">
    <location>
        <begin position="9"/>
        <end position="456"/>
    </location>
</feature>
<organism evidence="2 3">
    <name type="scientific">Streptomyces rhizosphaericus</name>
    <dbReference type="NCBI Taxonomy" id="114699"/>
    <lineage>
        <taxon>Bacteria</taxon>
        <taxon>Bacillati</taxon>
        <taxon>Actinomycetota</taxon>
        <taxon>Actinomycetes</taxon>
        <taxon>Kitasatosporales</taxon>
        <taxon>Streptomycetaceae</taxon>
        <taxon>Streptomyces</taxon>
        <taxon>Streptomyces violaceusniger group</taxon>
    </lineage>
</organism>
<protein>
    <submittedName>
        <fullName evidence="2">IS1380 family transposase</fullName>
    </submittedName>
</protein>
<keyword evidence="3" id="KW-1185">Reference proteome</keyword>
<comment type="caution">
    <text evidence="2">The sequence shown here is derived from an EMBL/GenBank/DDBJ whole genome shotgun (WGS) entry which is preliminary data.</text>
</comment>
<dbReference type="InterPro" id="IPR047960">
    <property type="entry name" value="Transpos_IS1380"/>
</dbReference>
<evidence type="ECO:0000313" key="2">
    <source>
        <dbReference type="EMBL" id="NEW77785.1"/>
    </source>
</evidence>
<name>A0A6G4AWN2_9ACTN</name>
<gene>
    <name evidence="2" type="ORF">G4H13_47690</name>
</gene>
<evidence type="ECO:0000259" key="1">
    <source>
        <dbReference type="Pfam" id="PF13701"/>
    </source>
</evidence>
<dbReference type="RefSeq" id="WP_164437374.1">
    <property type="nucleotide sequence ID" value="NZ_JAAIKT010000155.1"/>
</dbReference>
<dbReference type="EMBL" id="JAAIKT010000155">
    <property type="protein sequence ID" value="NEW77785.1"/>
    <property type="molecule type" value="Genomic_DNA"/>
</dbReference>